<name>A0ACB8YYS5_CICIN</name>
<evidence type="ECO:0000313" key="1">
    <source>
        <dbReference type="EMBL" id="KAI3690677.1"/>
    </source>
</evidence>
<reference evidence="1 2" key="2">
    <citation type="journal article" date="2022" name="Mol. Ecol. Resour.">
        <title>The genomes of chicory, endive, great burdock and yacon provide insights into Asteraceae paleo-polyploidization history and plant inulin production.</title>
        <authorList>
            <person name="Fan W."/>
            <person name="Wang S."/>
            <person name="Wang H."/>
            <person name="Wang A."/>
            <person name="Jiang F."/>
            <person name="Liu H."/>
            <person name="Zhao H."/>
            <person name="Xu D."/>
            <person name="Zhang Y."/>
        </authorList>
    </citation>
    <scope>NUCLEOTIDE SEQUENCE [LARGE SCALE GENOMIC DNA]</scope>
    <source>
        <strain evidence="2">cv. Punajuju</strain>
        <tissue evidence="1">Leaves</tissue>
    </source>
</reference>
<evidence type="ECO:0000313" key="2">
    <source>
        <dbReference type="Proteomes" id="UP001055811"/>
    </source>
</evidence>
<organism evidence="1 2">
    <name type="scientific">Cichorium intybus</name>
    <name type="common">Chicory</name>
    <dbReference type="NCBI Taxonomy" id="13427"/>
    <lineage>
        <taxon>Eukaryota</taxon>
        <taxon>Viridiplantae</taxon>
        <taxon>Streptophyta</taxon>
        <taxon>Embryophyta</taxon>
        <taxon>Tracheophyta</taxon>
        <taxon>Spermatophyta</taxon>
        <taxon>Magnoliopsida</taxon>
        <taxon>eudicotyledons</taxon>
        <taxon>Gunneridae</taxon>
        <taxon>Pentapetalae</taxon>
        <taxon>asterids</taxon>
        <taxon>campanulids</taxon>
        <taxon>Asterales</taxon>
        <taxon>Asteraceae</taxon>
        <taxon>Cichorioideae</taxon>
        <taxon>Cichorieae</taxon>
        <taxon>Cichoriinae</taxon>
        <taxon>Cichorium</taxon>
    </lineage>
</organism>
<gene>
    <name evidence="1" type="ORF">L2E82_48879</name>
</gene>
<sequence>MSATSDVMKAPGRELSGDQEHKKEIKSSVYSKRDLLNERFQEEKMNSEEEKRVDVEIGKEKCKIRVKELDEKVYNPWNSIEKEGERNPEEQKGETEEEDSSEFSEFDSSDCFSDEKKEDENNYNNKEEKMERDGKVGPDLNVSNSPKSISPLKDFKPIECDKPNDVKLDHSEKVEAVGEERTGSPLNQVGLSDKLVRLLSRNTPIKEKLTEIEEEEKKEEKAKERNNRGVFGRNQVEKRITRSQTKYQAMKVRRSHANCLMSESESSMSQTIVFDLKAYILWKGNRKS</sequence>
<accession>A0ACB8YYS5</accession>
<protein>
    <submittedName>
        <fullName evidence="1">Uncharacterized protein</fullName>
    </submittedName>
</protein>
<comment type="caution">
    <text evidence="1">The sequence shown here is derived from an EMBL/GenBank/DDBJ whole genome shotgun (WGS) entry which is preliminary data.</text>
</comment>
<dbReference type="Proteomes" id="UP001055811">
    <property type="component" value="Linkage Group LG09"/>
</dbReference>
<keyword evidence="2" id="KW-1185">Reference proteome</keyword>
<proteinExistence type="predicted"/>
<dbReference type="EMBL" id="CM042017">
    <property type="protein sequence ID" value="KAI3690677.1"/>
    <property type="molecule type" value="Genomic_DNA"/>
</dbReference>
<reference evidence="2" key="1">
    <citation type="journal article" date="2022" name="Mol. Ecol. Resour.">
        <title>The genomes of chicory, endive, great burdock and yacon provide insights into Asteraceae palaeo-polyploidization history and plant inulin production.</title>
        <authorList>
            <person name="Fan W."/>
            <person name="Wang S."/>
            <person name="Wang H."/>
            <person name="Wang A."/>
            <person name="Jiang F."/>
            <person name="Liu H."/>
            <person name="Zhao H."/>
            <person name="Xu D."/>
            <person name="Zhang Y."/>
        </authorList>
    </citation>
    <scope>NUCLEOTIDE SEQUENCE [LARGE SCALE GENOMIC DNA]</scope>
    <source>
        <strain evidence="2">cv. Punajuju</strain>
    </source>
</reference>